<evidence type="ECO:0000313" key="3">
    <source>
        <dbReference type="Proteomes" id="UP000587527"/>
    </source>
</evidence>
<name>A0A841BVA1_9ACTN</name>
<evidence type="ECO:0000313" key="2">
    <source>
        <dbReference type="EMBL" id="MBB5872124.1"/>
    </source>
</evidence>
<protein>
    <recommendedName>
        <fullName evidence="1">HTH cro/C1-type domain-containing protein</fullName>
    </recommendedName>
</protein>
<evidence type="ECO:0000259" key="1">
    <source>
        <dbReference type="PROSITE" id="PS50943"/>
    </source>
</evidence>
<dbReference type="PROSITE" id="PS50943">
    <property type="entry name" value="HTH_CROC1"/>
    <property type="match status" value="1"/>
</dbReference>
<dbReference type="Pfam" id="PF13560">
    <property type="entry name" value="HTH_31"/>
    <property type="match status" value="1"/>
</dbReference>
<dbReference type="Proteomes" id="UP000587527">
    <property type="component" value="Unassembled WGS sequence"/>
</dbReference>
<gene>
    <name evidence="2" type="ORF">F4553_005558</name>
</gene>
<dbReference type="AlphaFoldDB" id="A0A841BVA1"/>
<accession>A0A841BVA1</accession>
<keyword evidence="3" id="KW-1185">Reference proteome</keyword>
<dbReference type="CDD" id="cd00093">
    <property type="entry name" value="HTH_XRE"/>
    <property type="match status" value="1"/>
</dbReference>
<dbReference type="InterPro" id="IPR001387">
    <property type="entry name" value="Cro/C1-type_HTH"/>
</dbReference>
<feature type="domain" description="HTH cro/C1-type" evidence="1">
    <location>
        <begin position="1"/>
        <end position="46"/>
    </location>
</feature>
<organism evidence="2 3">
    <name type="scientific">Allocatelliglobosispora scoriae</name>
    <dbReference type="NCBI Taxonomy" id="643052"/>
    <lineage>
        <taxon>Bacteria</taxon>
        <taxon>Bacillati</taxon>
        <taxon>Actinomycetota</taxon>
        <taxon>Actinomycetes</taxon>
        <taxon>Micromonosporales</taxon>
        <taxon>Micromonosporaceae</taxon>
        <taxon>Allocatelliglobosispora</taxon>
    </lineage>
</organism>
<dbReference type="Pfam" id="PF19054">
    <property type="entry name" value="DUF5753"/>
    <property type="match status" value="1"/>
</dbReference>
<dbReference type="EMBL" id="JACHMN010000003">
    <property type="protein sequence ID" value="MBB5872124.1"/>
    <property type="molecule type" value="Genomic_DNA"/>
</dbReference>
<proteinExistence type="predicted"/>
<comment type="caution">
    <text evidence="2">The sequence shown here is derived from an EMBL/GenBank/DDBJ whole genome shotgun (WGS) entry which is preliminary data.</text>
</comment>
<dbReference type="InterPro" id="IPR043917">
    <property type="entry name" value="DUF5753"/>
</dbReference>
<sequence length="263" mass="29005">MTQEHAADELEWSLSKLIRIEAGTVGVAVTDVKAMLSLYNVTDAELISQLISMARVSRQRPWWFEHREDLPAGYATYLGLEEEATGLYFFQPIAIPGILQTNAYAQSTLQGGAATELSDDERSSRATLRRLRQERLLGGDSRPRIDAVLDEAVLRRIASDPATMRDQLNHLLRLAEDPLITLRVLPFTAGFVSTISGPFIILEFPDGADADAVYVESALMIFQIMDRTDGVPPYRKAFGHLADAALDPQASLAYIAQIAAELT</sequence>
<reference evidence="2 3" key="1">
    <citation type="submission" date="2020-08" db="EMBL/GenBank/DDBJ databases">
        <title>Sequencing the genomes of 1000 actinobacteria strains.</title>
        <authorList>
            <person name="Klenk H.-P."/>
        </authorList>
    </citation>
    <scope>NUCLEOTIDE SEQUENCE [LARGE SCALE GENOMIC DNA]</scope>
    <source>
        <strain evidence="2 3">DSM 45362</strain>
    </source>
</reference>